<evidence type="ECO:0000256" key="9">
    <source>
        <dbReference type="HAMAP-Rule" id="MF_00211"/>
    </source>
</evidence>
<organism evidence="13 14">
    <name type="scientific">Mycolicibacillus koreensis</name>
    <dbReference type="NCBI Taxonomy" id="1069220"/>
    <lineage>
        <taxon>Bacteria</taxon>
        <taxon>Bacillati</taxon>
        <taxon>Actinomycetota</taxon>
        <taxon>Actinomycetes</taxon>
        <taxon>Mycobacteriales</taxon>
        <taxon>Mycobacteriaceae</taxon>
        <taxon>Mycolicibacillus</taxon>
    </lineage>
</organism>
<accession>A0AA91SQG2</accession>
<evidence type="ECO:0000256" key="8">
    <source>
        <dbReference type="ARBA" id="ARBA00061188"/>
    </source>
</evidence>
<dbReference type="PANTHER" id="PTHR43285:SF2">
    <property type="entry name" value="ANTHRANILATE PHOSPHORIBOSYLTRANSFERASE"/>
    <property type="match status" value="1"/>
</dbReference>
<dbReference type="SUPFAM" id="SSF52418">
    <property type="entry name" value="Nucleoside phosphorylase/phosphoribosyltransferase catalytic domain"/>
    <property type="match status" value="1"/>
</dbReference>
<keyword evidence="6 9" id="KW-0057">Aromatic amino acid biosynthesis</keyword>
<keyword evidence="9" id="KW-0460">Magnesium</keyword>
<keyword evidence="5 9" id="KW-0822">Tryptophan biosynthesis</keyword>
<feature type="binding site" evidence="9">
    <location>
        <position position="305"/>
    </location>
    <ligand>
        <name>Mg(2+)</name>
        <dbReference type="ChEBI" id="CHEBI:18420"/>
        <label>2</label>
    </ligand>
</feature>
<dbReference type="SUPFAM" id="SSF47648">
    <property type="entry name" value="Nucleoside phosphorylase/phosphoribosyltransferase N-terminal domain"/>
    <property type="match status" value="1"/>
</dbReference>
<dbReference type="InterPro" id="IPR000312">
    <property type="entry name" value="Glycosyl_Trfase_fam3"/>
</dbReference>
<feature type="domain" description="Glycosyl transferase family 3 N-terminal" evidence="12">
    <location>
        <begin position="82"/>
        <end position="143"/>
    </location>
</feature>
<dbReference type="PANTHER" id="PTHR43285">
    <property type="entry name" value="ANTHRANILATE PHOSPHORIBOSYLTRANSFERASE"/>
    <property type="match status" value="1"/>
</dbReference>
<evidence type="ECO:0000259" key="11">
    <source>
        <dbReference type="Pfam" id="PF00591"/>
    </source>
</evidence>
<feature type="binding site" evidence="9">
    <location>
        <position position="304"/>
    </location>
    <ligand>
        <name>Mg(2+)</name>
        <dbReference type="ChEBI" id="CHEBI:18420"/>
        <label>2</label>
    </ligand>
</feature>
<name>A0AA91SQG2_9MYCO</name>
<evidence type="ECO:0000256" key="10">
    <source>
        <dbReference type="SAM" id="MobiDB-lite"/>
    </source>
</evidence>
<feature type="binding site" evidence="9">
    <location>
        <position position="172"/>
    </location>
    <ligand>
        <name>Mg(2+)</name>
        <dbReference type="ChEBI" id="CHEBI:18420"/>
        <label>1</label>
    </ligand>
</feature>
<evidence type="ECO:0000313" key="14">
    <source>
        <dbReference type="Proteomes" id="UP000193577"/>
    </source>
</evidence>
<reference evidence="13 14" key="1">
    <citation type="submission" date="2017-04" db="EMBL/GenBank/DDBJ databases">
        <title>The new phylogeny of genus Mycobacterium.</title>
        <authorList>
            <person name="Tortoli E."/>
            <person name="Trovato A."/>
            <person name="Cirillo D.M."/>
        </authorList>
    </citation>
    <scope>NUCLEOTIDE SEQUENCE [LARGE SCALE GENOMIC DNA]</scope>
    <source>
        <strain evidence="13 14">KCTC 19819</strain>
    </source>
</reference>
<feature type="binding site" evidence="9">
    <location>
        <begin position="170"/>
        <end position="173"/>
    </location>
    <ligand>
        <name>5-phospho-alpha-D-ribose 1-diphosphate</name>
        <dbReference type="ChEBI" id="CHEBI:58017"/>
    </ligand>
</feature>
<comment type="caution">
    <text evidence="13">The sequence shown here is derived from an EMBL/GenBank/DDBJ whole genome shotgun (WGS) entry which is preliminary data.</text>
</comment>
<feature type="binding site" evidence="9">
    <location>
        <begin position="188"/>
        <end position="196"/>
    </location>
    <ligand>
        <name>5-phospho-alpha-D-ribose 1-diphosphate</name>
        <dbReference type="ChEBI" id="CHEBI:58017"/>
    </ligand>
</feature>
<feature type="binding site" evidence="9">
    <location>
        <position position="160"/>
    </location>
    <ligand>
        <name>anthranilate</name>
        <dbReference type="ChEBI" id="CHEBI:16567"/>
        <label>1</label>
    </ligand>
</feature>
<dbReference type="Pfam" id="PF02885">
    <property type="entry name" value="Glycos_trans_3N"/>
    <property type="match status" value="1"/>
</dbReference>
<dbReference type="Proteomes" id="UP000193577">
    <property type="component" value="Unassembled WGS sequence"/>
</dbReference>
<dbReference type="EMBL" id="NCXO01000052">
    <property type="protein sequence ID" value="OSC29165.1"/>
    <property type="molecule type" value="Genomic_DNA"/>
</dbReference>
<keyword evidence="4 9" id="KW-0808">Transferase</keyword>
<dbReference type="InterPro" id="IPR035902">
    <property type="entry name" value="Nuc_phospho_transferase"/>
</dbReference>
<dbReference type="EC" id="2.4.2.18" evidence="9"/>
<dbReference type="FunFam" id="3.40.1030.10:FF:000002">
    <property type="entry name" value="Anthranilate phosphoribosyltransferase"/>
    <property type="match status" value="1"/>
</dbReference>
<dbReference type="Gene3D" id="1.20.970.10">
    <property type="entry name" value="Transferase, Pyrimidine Nucleoside Phosphorylase, Chain C"/>
    <property type="match status" value="1"/>
</dbReference>
<feature type="binding site" evidence="9">
    <location>
        <position position="305"/>
    </location>
    <ligand>
        <name>Mg(2+)</name>
        <dbReference type="ChEBI" id="CHEBI:18420"/>
        <label>1</label>
    </ligand>
</feature>
<feature type="binding site" evidence="9">
    <location>
        <position position="160"/>
    </location>
    <ligand>
        <name>5-phospho-alpha-D-ribose 1-diphosphate</name>
        <dbReference type="ChEBI" id="CHEBI:58017"/>
    </ligand>
</feature>
<keyword evidence="2 9" id="KW-0028">Amino-acid biosynthesis</keyword>
<dbReference type="InterPro" id="IPR036320">
    <property type="entry name" value="Glycosyl_Trfase_fam3_N_dom_sf"/>
</dbReference>
<feature type="domain" description="Glycosyl transferase family 3" evidence="11">
    <location>
        <begin position="154"/>
        <end position="409"/>
    </location>
</feature>
<comment type="subunit">
    <text evidence="9">Homodimer.</text>
</comment>
<keyword evidence="14" id="KW-1185">Reference proteome</keyword>
<dbReference type="AlphaFoldDB" id="A0AA91SQG2"/>
<feature type="binding site" evidence="9">
    <location>
        <begin position="163"/>
        <end position="164"/>
    </location>
    <ligand>
        <name>5-phospho-alpha-D-ribose 1-diphosphate</name>
        <dbReference type="ChEBI" id="CHEBI:58017"/>
    </ligand>
</feature>
<feature type="binding site" evidence="9">
    <location>
        <position position="191"/>
    </location>
    <ligand>
        <name>anthranilate</name>
        <dbReference type="ChEBI" id="CHEBI:16567"/>
        <label>1</label>
    </ligand>
</feature>
<feature type="region of interest" description="Disordered" evidence="10">
    <location>
        <begin position="51"/>
        <end position="80"/>
    </location>
</feature>
<comment type="catalytic activity">
    <reaction evidence="7 9">
        <text>N-(5-phospho-beta-D-ribosyl)anthranilate + diphosphate = 5-phospho-alpha-D-ribose 1-diphosphate + anthranilate</text>
        <dbReference type="Rhea" id="RHEA:11768"/>
        <dbReference type="ChEBI" id="CHEBI:16567"/>
        <dbReference type="ChEBI" id="CHEBI:18277"/>
        <dbReference type="ChEBI" id="CHEBI:33019"/>
        <dbReference type="ChEBI" id="CHEBI:58017"/>
        <dbReference type="EC" id="2.4.2.18"/>
    </reaction>
</comment>
<comment type="function">
    <text evidence="9">Catalyzes the transfer of the phosphoribosyl group of 5-phosphorylribose-1-pyrophosphate (PRPP) to anthranilate to yield N-(5'-phosphoribosyl)-anthranilate (PRA).</text>
</comment>
<evidence type="ECO:0000256" key="6">
    <source>
        <dbReference type="ARBA" id="ARBA00023141"/>
    </source>
</evidence>
<dbReference type="GO" id="GO:0004048">
    <property type="term" value="F:anthranilate phosphoribosyltransferase activity"/>
    <property type="evidence" value="ECO:0007669"/>
    <property type="project" value="UniProtKB-UniRule"/>
</dbReference>
<dbReference type="GO" id="GO:0000287">
    <property type="term" value="F:magnesium ion binding"/>
    <property type="evidence" value="ECO:0007669"/>
    <property type="project" value="UniProtKB-UniRule"/>
</dbReference>
<evidence type="ECO:0000256" key="2">
    <source>
        <dbReference type="ARBA" id="ARBA00022605"/>
    </source>
</evidence>
<evidence type="ECO:0000256" key="7">
    <source>
        <dbReference type="ARBA" id="ARBA00052328"/>
    </source>
</evidence>
<sequence>MSNSTRVAELVTNVSRSAGFQAIFSALPSEAPVTAARCTLWGRRCGRATIGAVTAPSPHPAPSPSQPPSSAGDTGADPSWAQILGRTTTGVDLVRGQAGWVMEQIMTGAATPAQIAAFGVSMKMKGPTSGEVAELADVMLAHARRMPAEAVGADTVDVVGTGGDGVSTVNLSTMAAIVVAAAGIPVVKHGNRAASSLSGGADTLEALGVRIDLQPDQVARSVAEVGIGFCFAPQFQPSYRHASAPRREIGVPTVFNLLGPLTNPARPRAGLIGCAFAELAPVMAGVFAARRCSVLVVHGDDGLDELTTTTTSTIWRVQAGTVEKVTFDPAGFGFPRAELEQLLGGDAETNAAEARAVLAGVAGPVRDAVILNAAGAMVAHAGLVSAAEWLPAWEDGLSRAAAAIDTGAAEQLLARWVRFGQQL</sequence>
<evidence type="ECO:0000256" key="5">
    <source>
        <dbReference type="ARBA" id="ARBA00022822"/>
    </source>
</evidence>
<evidence type="ECO:0000313" key="13">
    <source>
        <dbReference type="EMBL" id="OSC29165.1"/>
    </source>
</evidence>
<dbReference type="InterPro" id="IPR005940">
    <property type="entry name" value="Anthranilate_Pribosyl_Tfrase"/>
</dbReference>
<comment type="similarity">
    <text evidence="8">In the C-terminal section; belongs to the anthranilate phosphoribosyltransferase family.</text>
</comment>
<comment type="similarity">
    <text evidence="9">Belongs to the anthranilate phosphoribosyltransferase family.</text>
</comment>
<dbReference type="InterPro" id="IPR017459">
    <property type="entry name" value="Glycosyl_Trfase_fam3_N_dom"/>
</dbReference>
<gene>
    <name evidence="9" type="primary">trpD</name>
    <name evidence="13" type="ORF">B8W67_17365</name>
</gene>
<comment type="pathway">
    <text evidence="1 9">Amino-acid biosynthesis; L-tryptophan biosynthesis; L-tryptophan from chorismate: step 2/5.</text>
</comment>
<evidence type="ECO:0000256" key="4">
    <source>
        <dbReference type="ARBA" id="ARBA00022679"/>
    </source>
</evidence>
<dbReference type="HAMAP" id="MF_00211">
    <property type="entry name" value="TrpD"/>
    <property type="match status" value="1"/>
</dbReference>
<keyword evidence="3 9" id="KW-0328">Glycosyltransferase</keyword>
<proteinExistence type="inferred from homology"/>
<protein>
    <recommendedName>
        <fullName evidence="9">Anthranilate phosphoribosyltransferase</fullName>
        <ecNumber evidence="9">2.4.2.18</ecNumber>
    </recommendedName>
</protein>
<feature type="binding site" evidence="9">
    <location>
        <position position="168"/>
    </location>
    <ligand>
        <name>5-phospho-alpha-D-ribose 1-diphosphate</name>
        <dbReference type="ChEBI" id="CHEBI:58017"/>
    </ligand>
</feature>
<comment type="caution">
    <text evidence="9">Lacks conserved residue(s) required for the propagation of feature annotation.</text>
</comment>
<comment type="cofactor">
    <cofactor evidence="9">
        <name>Mg(2+)</name>
        <dbReference type="ChEBI" id="CHEBI:18420"/>
    </cofactor>
    <text evidence="9">Binds 2 magnesium ions per monomer.</text>
</comment>
<evidence type="ECO:0000256" key="3">
    <source>
        <dbReference type="ARBA" id="ARBA00022676"/>
    </source>
</evidence>
<feature type="binding site" evidence="9">
    <location>
        <position position="200"/>
    </location>
    <ligand>
        <name>5-phospho-alpha-D-ribose 1-diphosphate</name>
        <dbReference type="ChEBI" id="CHEBI:58017"/>
    </ligand>
</feature>
<feature type="binding site" evidence="9">
    <location>
        <position position="246"/>
    </location>
    <ligand>
        <name>anthranilate</name>
        <dbReference type="ChEBI" id="CHEBI:16567"/>
        <label>2</label>
    </ligand>
</feature>
<evidence type="ECO:0000259" key="12">
    <source>
        <dbReference type="Pfam" id="PF02885"/>
    </source>
</evidence>
<keyword evidence="9" id="KW-0479">Metal-binding</keyword>
<dbReference type="Gene3D" id="3.40.1030.10">
    <property type="entry name" value="Nucleoside phosphorylase/phosphoribosyltransferase catalytic domain"/>
    <property type="match status" value="1"/>
</dbReference>
<evidence type="ECO:0000256" key="1">
    <source>
        <dbReference type="ARBA" id="ARBA00004907"/>
    </source>
</evidence>
<dbReference type="Pfam" id="PF00591">
    <property type="entry name" value="Glycos_transf_3"/>
    <property type="match status" value="1"/>
</dbReference>
<dbReference type="GO" id="GO:0005829">
    <property type="term" value="C:cytosol"/>
    <property type="evidence" value="ECO:0007669"/>
    <property type="project" value="TreeGrafter"/>
</dbReference>
<feature type="compositionally biased region" description="Pro residues" evidence="10">
    <location>
        <begin position="57"/>
        <end position="67"/>
    </location>
</feature>
<dbReference type="GO" id="GO:0000162">
    <property type="term" value="P:L-tryptophan biosynthetic process"/>
    <property type="evidence" value="ECO:0007669"/>
    <property type="project" value="UniProtKB-UniRule"/>
</dbReference>
<dbReference type="NCBIfam" id="TIGR01245">
    <property type="entry name" value="trpD"/>
    <property type="match status" value="1"/>
</dbReference>